<reference evidence="2 3" key="1">
    <citation type="submission" date="2018-08" db="EMBL/GenBank/DDBJ databases">
        <title>A genome reference for cultivated species of the human gut microbiota.</title>
        <authorList>
            <person name="Zou Y."/>
            <person name="Xue W."/>
            <person name="Luo G."/>
        </authorList>
    </citation>
    <scope>NUCLEOTIDE SEQUENCE [LARGE SCALE GENOMIC DNA]</scope>
    <source>
        <strain evidence="2 3">AF45-14BH</strain>
    </source>
</reference>
<name>A0A415G396_9FIRM</name>
<feature type="domain" description="Endonuclease GajA/Old nuclease/RecF-like AAA" evidence="1">
    <location>
        <begin position="2"/>
        <end position="373"/>
    </location>
</feature>
<evidence type="ECO:0000259" key="1">
    <source>
        <dbReference type="Pfam" id="PF13175"/>
    </source>
</evidence>
<protein>
    <recommendedName>
        <fullName evidence="1">Endonuclease GajA/Old nuclease/RecF-like AAA domain-containing protein</fullName>
    </recommendedName>
</protein>
<dbReference type="InterPro" id="IPR051396">
    <property type="entry name" value="Bact_Antivir_Def_Nuclease"/>
</dbReference>
<comment type="caution">
    <text evidence="2">The sequence shown here is derived from an EMBL/GenBank/DDBJ whole genome shotgun (WGS) entry which is preliminary data.</text>
</comment>
<dbReference type="InterPro" id="IPR041685">
    <property type="entry name" value="AAA_GajA/Old/RecF-like"/>
</dbReference>
<dbReference type="InterPro" id="IPR027417">
    <property type="entry name" value="P-loop_NTPase"/>
</dbReference>
<proteinExistence type="predicted"/>
<accession>A0A415G396</accession>
<evidence type="ECO:0000313" key="3">
    <source>
        <dbReference type="Proteomes" id="UP000283497"/>
    </source>
</evidence>
<dbReference type="AlphaFoldDB" id="A0A415G396"/>
<dbReference type="PANTHER" id="PTHR43581:SF2">
    <property type="entry name" value="EXCINUCLEASE ATPASE SUBUNIT"/>
    <property type="match status" value="1"/>
</dbReference>
<organism evidence="2 3">
    <name type="scientific">Anaerobutyricum hallii</name>
    <dbReference type="NCBI Taxonomy" id="39488"/>
    <lineage>
        <taxon>Bacteria</taxon>
        <taxon>Bacillati</taxon>
        <taxon>Bacillota</taxon>
        <taxon>Clostridia</taxon>
        <taxon>Lachnospirales</taxon>
        <taxon>Lachnospiraceae</taxon>
        <taxon>Anaerobutyricum</taxon>
    </lineage>
</organism>
<dbReference type="SUPFAM" id="SSF52540">
    <property type="entry name" value="P-loop containing nucleoside triphosphate hydrolases"/>
    <property type="match status" value="1"/>
</dbReference>
<sequence length="434" mass="50345">MELSIRDFAKIQQVDIVIDGITVIAGENNTGKSTVGKILFSLFNALSDVEEKIFNERMRELRSSSERIMSEYFDKDADHGGYGKTHFLSNRIVRSIRGNKNNSIEKIEEDIRKELYKYKDSIIYKIDEDLFEEMICKLRENVESFLEIPEEDIILEVVSEYFSKVFSSQTNSLLDKGSHHNPILALKIKNRQNRLFFQDNRCVKMENEINIIHKAIYIDNPFVVDELSGNYDGLSTMENELKKLILKQNQRDIFDGVVESVKTKEKLREISEVLKTVVDGDIIFGQREEIYLKNDNLNKPLSVHNLSTGIKSFAILKMLLEKGCLKDKDVLILDEPEIHLHPQWQIVYAQLIVLLQKNFDLSIIVTTHSPYFVDALDLFSHKYEINKKVNYYLASNIEEGAIIERVTDNIDLIYKKMASPIQVLDTLRHELNNQ</sequence>
<dbReference type="EMBL" id="QRNJ01000092">
    <property type="protein sequence ID" value="RHK33381.1"/>
    <property type="molecule type" value="Genomic_DNA"/>
</dbReference>
<gene>
    <name evidence="2" type="ORF">DW068_15700</name>
</gene>
<dbReference type="PANTHER" id="PTHR43581">
    <property type="entry name" value="ATP/GTP PHOSPHATASE"/>
    <property type="match status" value="1"/>
</dbReference>
<dbReference type="Pfam" id="PF13175">
    <property type="entry name" value="AAA_15"/>
    <property type="match status" value="1"/>
</dbReference>
<dbReference type="Proteomes" id="UP000283497">
    <property type="component" value="Unassembled WGS sequence"/>
</dbReference>
<dbReference type="CDD" id="cd00267">
    <property type="entry name" value="ABC_ATPase"/>
    <property type="match status" value="1"/>
</dbReference>
<dbReference type="Gene3D" id="3.40.50.300">
    <property type="entry name" value="P-loop containing nucleotide triphosphate hydrolases"/>
    <property type="match status" value="2"/>
</dbReference>
<evidence type="ECO:0000313" key="2">
    <source>
        <dbReference type="EMBL" id="RHK33381.1"/>
    </source>
</evidence>